<protein>
    <submittedName>
        <fullName evidence="8">Sigma-70 family RNA polymerase sigma factor</fullName>
    </submittedName>
</protein>
<feature type="region of interest" description="Disordered" evidence="5">
    <location>
        <begin position="1"/>
        <end position="25"/>
    </location>
</feature>
<feature type="domain" description="RNA polymerase sigma-70 region 2" evidence="6">
    <location>
        <begin position="73"/>
        <end position="141"/>
    </location>
</feature>
<evidence type="ECO:0000259" key="7">
    <source>
        <dbReference type="Pfam" id="PF08281"/>
    </source>
</evidence>
<dbReference type="GO" id="GO:0016987">
    <property type="term" value="F:sigma factor activity"/>
    <property type="evidence" value="ECO:0007669"/>
    <property type="project" value="UniProtKB-KW"/>
</dbReference>
<evidence type="ECO:0000256" key="4">
    <source>
        <dbReference type="ARBA" id="ARBA00023163"/>
    </source>
</evidence>
<dbReference type="PANTHER" id="PTHR43133">
    <property type="entry name" value="RNA POLYMERASE ECF-TYPE SIGMA FACTO"/>
    <property type="match status" value="1"/>
</dbReference>
<feature type="domain" description="RNA polymerase sigma factor 70 region 4 type 2" evidence="7">
    <location>
        <begin position="173"/>
        <end position="224"/>
    </location>
</feature>
<dbReference type="Pfam" id="PF08281">
    <property type="entry name" value="Sigma70_r4_2"/>
    <property type="match status" value="1"/>
</dbReference>
<dbReference type="SUPFAM" id="SSF88659">
    <property type="entry name" value="Sigma3 and sigma4 domains of RNA polymerase sigma factors"/>
    <property type="match status" value="1"/>
</dbReference>
<evidence type="ECO:0000256" key="5">
    <source>
        <dbReference type="SAM" id="MobiDB-lite"/>
    </source>
</evidence>
<dbReference type="RefSeq" id="WP_210804225.1">
    <property type="nucleotide sequence ID" value="NZ_JAGQDE010000031.1"/>
</dbReference>
<proteinExistence type="inferred from homology"/>
<dbReference type="InterPro" id="IPR039425">
    <property type="entry name" value="RNA_pol_sigma-70-like"/>
</dbReference>
<evidence type="ECO:0000256" key="2">
    <source>
        <dbReference type="ARBA" id="ARBA00023015"/>
    </source>
</evidence>
<dbReference type="Gene3D" id="1.10.10.10">
    <property type="entry name" value="Winged helix-like DNA-binding domain superfamily/Winged helix DNA-binding domain"/>
    <property type="match status" value="1"/>
</dbReference>
<dbReference type="EMBL" id="JAGQDE010000031">
    <property type="protein sequence ID" value="MBQ0961542.1"/>
    <property type="molecule type" value="Genomic_DNA"/>
</dbReference>
<dbReference type="SUPFAM" id="SSF88946">
    <property type="entry name" value="Sigma2 domain of RNA polymerase sigma factors"/>
    <property type="match status" value="1"/>
</dbReference>
<reference evidence="8" key="1">
    <citation type="submission" date="2021-04" db="EMBL/GenBank/DDBJ databases">
        <title>The genome sequence of Ideonella sp. 4Y11.</title>
        <authorList>
            <person name="Liu Y."/>
        </authorList>
    </citation>
    <scope>NUCLEOTIDE SEQUENCE</scope>
    <source>
        <strain evidence="8">4Y11</strain>
    </source>
</reference>
<dbReference type="InterPro" id="IPR013249">
    <property type="entry name" value="RNA_pol_sigma70_r4_t2"/>
</dbReference>
<dbReference type="PANTHER" id="PTHR43133:SF66">
    <property type="entry name" value="ECF RNA POLYMERASE SIGMA FACTOR SIGK"/>
    <property type="match status" value="1"/>
</dbReference>
<dbReference type="GO" id="GO:0003677">
    <property type="term" value="F:DNA binding"/>
    <property type="evidence" value="ECO:0007669"/>
    <property type="project" value="InterPro"/>
</dbReference>
<gene>
    <name evidence="8" type="ORF">KAK06_21565</name>
</gene>
<keyword evidence="3" id="KW-0731">Sigma factor</keyword>
<dbReference type="AlphaFoldDB" id="A0A941BLL1"/>
<dbReference type="InterPro" id="IPR007627">
    <property type="entry name" value="RNA_pol_sigma70_r2"/>
</dbReference>
<evidence type="ECO:0000259" key="6">
    <source>
        <dbReference type="Pfam" id="PF04542"/>
    </source>
</evidence>
<dbReference type="InterPro" id="IPR013324">
    <property type="entry name" value="RNA_pol_sigma_r3/r4-like"/>
</dbReference>
<dbReference type="InterPro" id="IPR013325">
    <property type="entry name" value="RNA_pol_sigma_r2"/>
</dbReference>
<evidence type="ECO:0000256" key="3">
    <source>
        <dbReference type="ARBA" id="ARBA00023082"/>
    </source>
</evidence>
<accession>A0A941BLL1</accession>
<sequence length="238" mass="25998">MSMTTRPPDEEAQAPPLDDDWPDPADLAAADLDAAASGAALARAGAAATATEEQLAAWIAAIAQQDERALVALYDASFSRVYGLVRRIVHNTALAEEVVEDAYFQVWRQALRFDPARGKALTWLLAMARSRAIDALRREARFAHDPLDEEAPDLPGELPLQDELLDLARHHADLHQALMRLGAQPRQLVSLSFFRGLSHQEIADQMDLPLGTVKSQIWRALQALRAALGDAGTRLLAS</sequence>
<dbReference type="InterPro" id="IPR014284">
    <property type="entry name" value="RNA_pol_sigma-70_dom"/>
</dbReference>
<dbReference type="CDD" id="cd06171">
    <property type="entry name" value="Sigma70_r4"/>
    <property type="match status" value="1"/>
</dbReference>
<evidence type="ECO:0000256" key="1">
    <source>
        <dbReference type="ARBA" id="ARBA00010641"/>
    </source>
</evidence>
<dbReference type="Gene3D" id="1.10.1740.10">
    <property type="match status" value="1"/>
</dbReference>
<comment type="similarity">
    <text evidence="1">Belongs to the sigma-70 factor family. ECF subfamily.</text>
</comment>
<dbReference type="Pfam" id="PF04542">
    <property type="entry name" value="Sigma70_r2"/>
    <property type="match status" value="1"/>
</dbReference>
<dbReference type="InterPro" id="IPR036388">
    <property type="entry name" value="WH-like_DNA-bd_sf"/>
</dbReference>
<name>A0A941BLL1_9BURK</name>
<evidence type="ECO:0000313" key="8">
    <source>
        <dbReference type="EMBL" id="MBQ0961542.1"/>
    </source>
</evidence>
<comment type="caution">
    <text evidence="8">The sequence shown here is derived from an EMBL/GenBank/DDBJ whole genome shotgun (WGS) entry which is preliminary data.</text>
</comment>
<keyword evidence="4" id="KW-0804">Transcription</keyword>
<keyword evidence="2" id="KW-0805">Transcription regulation</keyword>
<dbReference type="NCBIfam" id="TIGR02937">
    <property type="entry name" value="sigma70-ECF"/>
    <property type="match status" value="1"/>
</dbReference>
<dbReference type="Proteomes" id="UP000678374">
    <property type="component" value="Unassembled WGS sequence"/>
</dbReference>
<dbReference type="GO" id="GO:0006352">
    <property type="term" value="P:DNA-templated transcription initiation"/>
    <property type="evidence" value="ECO:0007669"/>
    <property type="project" value="InterPro"/>
</dbReference>
<organism evidence="8 9">
    <name type="scientific">Ideonella aquatica</name>
    <dbReference type="NCBI Taxonomy" id="2824119"/>
    <lineage>
        <taxon>Bacteria</taxon>
        <taxon>Pseudomonadati</taxon>
        <taxon>Pseudomonadota</taxon>
        <taxon>Betaproteobacteria</taxon>
        <taxon>Burkholderiales</taxon>
        <taxon>Sphaerotilaceae</taxon>
        <taxon>Ideonella</taxon>
    </lineage>
</organism>
<evidence type="ECO:0000313" key="9">
    <source>
        <dbReference type="Proteomes" id="UP000678374"/>
    </source>
</evidence>
<keyword evidence="9" id="KW-1185">Reference proteome</keyword>